<dbReference type="InterPro" id="IPR036812">
    <property type="entry name" value="NAD(P)_OxRdtase_dom_sf"/>
</dbReference>
<dbReference type="InterPro" id="IPR018170">
    <property type="entry name" value="Aldo/ket_reductase_CS"/>
</dbReference>
<proteinExistence type="predicted"/>
<dbReference type="GO" id="GO:0016491">
    <property type="term" value="F:oxidoreductase activity"/>
    <property type="evidence" value="ECO:0007669"/>
    <property type="project" value="InterPro"/>
</dbReference>
<name>A0A132NN83_GIAIN</name>
<dbReference type="Pfam" id="PF00248">
    <property type="entry name" value="Aldo_ket_red"/>
    <property type="match status" value="1"/>
</dbReference>
<dbReference type="Gene3D" id="3.20.20.100">
    <property type="entry name" value="NADP-dependent oxidoreductase domain"/>
    <property type="match status" value="1"/>
</dbReference>
<comment type="caution">
    <text evidence="5">The sequence shown here is derived from an EMBL/GenBank/DDBJ whole genome shotgun (WGS) entry which is preliminary data.</text>
</comment>
<dbReference type="PIRSF" id="PIRSF000097">
    <property type="entry name" value="AKR"/>
    <property type="match status" value="1"/>
</dbReference>
<gene>
    <name evidence="5" type="ORF">QR46_4502</name>
</gene>
<dbReference type="PANTHER" id="PTHR11732">
    <property type="entry name" value="ALDO/KETO REDUCTASE"/>
    <property type="match status" value="1"/>
</dbReference>
<evidence type="ECO:0000259" key="4">
    <source>
        <dbReference type="Pfam" id="PF00248"/>
    </source>
</evidence>
<feature type="active site" description="Proton donor" evidence="1">
    <location>
        <position position="38"/>
    </location>
</feature>
<dbReference type="PROSITE" id="PS00798">
    <property type="entry name" value="ALDOKETO_REDUCTASE_1"/>
    <property type="match status" value="1"/>
</dbReference>
<dbReference type="AlphaFoldDB" id="A0A132NN83"/>
<feature type="site" description="Lowers pKa of active site Tyr" evidence="3">
    <location>
        <position position="69"/>
    </location>
</feature>
<dbReference type="InterPro" id="IPR020471">
    <property type="entry name" value="AKR"/>
</dbReference>
<dbReference type="PRINTS" id="PR00069">
    <property type="entry name" value="ALDKETRDTASE"/>
</dbReference>
<dbReference type="Proteomes" id="UP000070089">
    <property type="component" value="Unassembled WGS sequence"/>
</dbReference>
<evidence type="ECO:0000256" key="1">
    <source>
        <dbReference type="PIRSR" id="PIRSR000097-1"/>
    </source>
</evidence>
<sequence length="303" mass="34877">MLDRPPCVGFGTYLVEDPQAIKDAVKLGYRHFDCAYRYGNERMIGEAFREIFNDESYGVKREDLWIVSKLWSNFHEPERVAYQIAETLKDLQLEYLDVFLMHWPVAVKHLADRDYDSSDGKGGTLLGTTPIRKTWEAMEACVERKQTRFIGVSNMGTAMLVDLLSYCKIKPFINQFESQPYFPNDRLIEFCRDNGIYVTAFRPLGGRHKDGVKLPLADPVLEELAKKANMTVSELIMAWHWTRWGTDGAYSVIPKSSNHERQKQNLESVKLKLTPEQMDVFAELGRLQQRTCTASFASLPLFD</sequence>
<protein>
    <submittedName>
        <fullName evidence="5">Aldose reductase/ NAD(P)H oxidoreductase</fullName>
    </submittedName>
</protein>
<dbReference type="InterPro" id="IPR023210">
    <property type="entry name" value="NADP_OxRdtase_dom"/>
</dbReference>
<feature type="binding site" evidence="2">
    <location>
        <position position="102"/>
    </location>
    <ligand>
        <name>substrate</name>
    </ligand>
</feature>
<evidence type="ECO:0000313" key="6">
    <source>
        <dbReference type="Proteomes" id="UP000070089"/>
    </source>
</evidence>
<organism evidence="5 6">
    <name type="scientific">Giardia duodenalis assemblage B</name>
    <dbReference type="NCBI Taxonomy" id="1394984"/>
    <lineage>
        <taxon>Eukaryota</taxon>
        <taxon>Metamonada</taxon>
        <taxon>Diplomonadida</taxon>
        <taxon>Hexamitidae</taxon>
        <taxon>Giardiinae</taxon>
        <taxon>Giardia</taxon>
    </lineage>
</organism>
<reference evidence="5 6" key="1">
    <citation type="journal article" date="2015" name="Mol. Biochem. Parasitol.">
        <title>Identification of polymorphic genes for use in assemblage B genotyping assays through comparative genomics of multiple assemblage B Giardia duodenalis isolates.</title>
        <authorList>
            <person name="Wielinga C."/>
            <person name="Thompson R.C."/>
            <person name="Monis P."/>
            <person name="Ryan U."/>
        </authorList>
    </citation>
    <scope>NUCLEOTIDE SEQUENCE [LARGE SCALE GENOMIC DNA]</scope>
    <source>
        <strain evidence="5 6">BAH15c1</strain>
    </source>
</reference>
<accession>A0A132NN83</accession>
<feature type="domain" description="NADP-dependent oxidoreductase" evidence="4">
    <location>
        <begin position="19"/>
        <end position="283"/>
    </location>
</feature>
<evidence type="ECO:0000256" key="2">
    <source>
        <dbReference type="PIRSR" id="PIRSR000097-2"/>
    </source>
</evidence>
<dbReference type="EMBL" id="JXTI01000176">
    <property type="protein sequence ID" value="KWX11537.1"/>
    <property type="molecule type" value="Genomic_DNA"/>
</dbReference>
<dbReference type="VEuPathDB" id="GiardiaDB:QR46_4502"/>
<evidence type="ECO:0000256" key="3">
    <source>
        <dbReference type="PIRSR" id="PIRSR000097-3"/>
    </source>
</evidence>
<dbReference type="OrthoDB" id="416253at2759"/>
<dbReference type="SUPFAM" id="SSF51430">
    <property type="entry name" value="NAD(P)-linked oxidoreductase"/>
    <property type="match status" value="1"/>
</dbReference>
<dbReference type="CDD" id="cd19128">
    <property type="entry name" value="AKR_GlAR-like"/>
    <property type="match status" value="1"/>
</dbReference>
<evidence type="ECO:0000313" key="5">
    <source>
        <dbReference type="EMBL" id="KWX11537.1"/>
    </source>
</evidence>